<gene>
    <name evidence="3" type="ORF">ACFQ2F_11000</name>
</gene>
<dbReference type="EMBL" id="JBHTJO010000001">
    <property type="protein sequence ID" value="MFD0987622.1"/>
    <property type="molecule type" value="Genomic_DNA"/>
</dbReference>
<protein>
    <submittedName>
        <fullName evidence="3">SH3 domain-containing protein</fullName>
    </submittedName>
</protein>
<dbReference type="Gene3D" id="2.30.30.40">
    <property type="entry name" value="SH3 Domains"/>
    <property type="match status" value="1"/>
</dbReference>
<dbReference type="InterPro" id="IPR003646">
    <property type="entry name" value="SH3-like_bac-type"/>
</dbReference>
<feature type="chain" id="PRO_5045064106" evidence="1">
    <location>
        <begin position="35"/>
        <end position="169"/>
    </location>
</feature>
<reference evidence="4" key="1">
    <citation type="journal article" date="2019" name="Int. J. Syst. Evol. Microbiol.">
        <title>The Global Catalogue of Microorganisms (GCM) 10K type strain sequencing project: providing services to taxonomists for standard genome sequencing and annotation.</title>
        <authorList>
            <consortium name="The Broad Institute Genomics Platform"/>
            <consortium name="The Broad Institute Genome Sequencing Center for Infectious Disease"/>
            <person name="Wu L."/>
            <person name="Ma J."/>
        </authorList>
    </citation>
    <scope>NUCLEOTIDE SEQUENCE [LARGE SCALE GENOMIC DNA]</scope>
    <source>
        <strain evidence="4">CCUG 61697</strain>
    </source>
</reference>
<keyword evidence="1" id="KW-0732">Signal</keyword>
<feature type="signal peptide" evidence="1">
    <location>
        <begin position="1"/>
        <end position="34"/>
    </location>
</feature>
<organism evidence="3 4">
    <name type="scientific">Methyloligella solikamskensis</name>
    <dbReference type="NCBI Taxonomy" id="1177756"/>
    <lineage>
        <taxon>Bacteria</taxon>
        <taxon>Pseudomonadati</taxon>
        <taxon>Pseudomonadota</taxon>
        <taxon>Alphaproteobacteria</taxon>
        <taxon>Hyphomicrobiales</taxon>
        <taxon>Hyphomicrobiaceae</taxon>
        <taxon>Methyloligella</taxon>
    </lineage>
</organism>
<evidence type="ECO:0000256" key="1">
    <source>
        <dbReference type="SAM" id="SignalP"/>
    </source>
</evidence>
<keyword evidence="4" id="KW-1185">Reference proteome</keyword>
<dbReference type="Proteomes" id="UP001597102">
    <property type="component" value="Unassembled WGS sequence"/>
</dbReference>
<accession>A0ABW3JAY2</accession>
<dbReference type="RefSeq" id="WP_379089787.1">
    <property type="nucleotide sequence ID" value="NZ_JBHTJO010000001.1"/>
</dbReference>
<evidence type="ECO:0000313" key="3">
    <source>
        <dbReference type="EMBL" id="MFD0987622.1"/>
    </source>
</evidence>
<proteinExistence type="predicted"/>
<comment type="caution">
    <text evidence="3">The sequence shown here is derived from an EMBL/GenBank/DDBJ whole genome shotgun (WGS) entry which is preliminary data.</text>
</comment>
<evidence type="ECO:0000259" key="2">
    <source>
        <dbReference type="Pfam" id="PF08239"/>
    </source>
</evidence>
<name>A0ABW3JAY2_9HYPH</name>
<evidence type="ECO:0000313" key="4">
    <source>
        <dbReference type="Proteomes" id="UP001597102"/>
    </source>
</evidence>
<sequence length="169" mass="18381">MRSKTAWSVSKLARSFAVLAVAAVAGLFASSADAGQAHTTADLNLRTGPGTQYQIIATMPAGSRIDIGDCADNWCAVEWRGQDGFASMVGLAGGQAGPVPEVIVIDPPYPYRAGHYRSTNVYRELPPYAAVPPRFYPRRYILSPRERNRYRYRPHIFGSAGDAEAGYVK</sequence>
<feature type="domain" description="SH3b" evidence="2">
    <location>
        <begin position="42"/>
        <end position="88"/>
    </location>
</feature>
<dbReference type="Pfam" id="PF08239">
    <property type="entry name" value="SH3_3"/>
    <property type="match status" value="1"/>
</dbReference>